<dbReference type="InParanoid" id="A0A7J7DHL2"/>
<dbReference type="Proteomes" id="UP000593562">
    <property type="component" value="Unassembled WGS sequence"/>
</dbReference>
<dbReference type="InterPro" id="IPR000719">
    <property type="entry name" value="Prot_kinase_dom"/>
</dbReference>
<dbReference type="Pfam" id="PF00069">
    <property type="entry name" value="Pkinase"/>
    <property type="match status" value="1"/>
</dbReference>
<dbReference type="GO" id="GO:0005524">
    <property type="term" value="F:ATP binding"/>
    <property type="evidence" value="ECO:0007669"/>
    <property type="project" value="InterPro"/>
</dbReference>
<keyword evidence="2" id="KW-0418">Kinase</keyword>
<protein>
    <submittedName>
        <fullName evidence="2">Serine/threonine-protein kinase CDL1-like isoform X1</fullName>
    </submittedName>
</protein>
<proteinExistence type="predicted"/>
<keyword evidence="2" id="KW-0808">Transferase</keyword>
<dbReference type="Gene3D" id="1.10.510.10">
    <property type="entry name" value="Transferase(Phosphotransferase) domain 1"/>
    <property type="match status" value="1"/>
</dbReference>
<dbReference type="EMBL" id="JAAARO010000007">
    <property type="protein sequence ID" value="KAF5745788.1"/>
    <property type="molecule type" value="Genomic_DNA"/>
</dbReference>
<dbReference type="InterPro" id="IPR046958">
    <property type="entry name" value="RBK1/2/STUNTED"/>
</dbReference>
<accession>A0A7J7DHL2</accession>
<dbReference type="GO" id="GO:0004672">
    <property type="term" value="F:protein kinase activity"/>
    <property type="evidence" value="ECO:0007669"/>
    <property type="project" value="InterPro"/>
</dbReference>
<evidence type="ECO:0000313" key="3">
    <source>
        <dbReference type="Proteomes" id="UP000593562"/>
    </source>
</evidence>
<dbReference type="PANTHER" id="PTHR47987:SF11">
    <property type="entry name" value="RECEPTOR-LIKE CYTOSOLIC SERINE_THREONINE-PROTEIN KINASE RBK1 ISOFORM X1"/>
    <property type="match status" value="1"/>
</dbReference>
<dbReference type="Gene3D" id="3.30.200.20">
    <property type="entry name" value="Phosphorylase Kinase, domain 1"/>
    <property type="match status" value="1"/>
</dbReference>
<dbReference type="FunFam" id="1.10.510.10:FF:000095">
    <property type="entry name" value="protein STRUBBELIG-RECEPTOR FAMILY 8"/>
    <property type="match status" value="1"/>
</dbReference>
<evidence type="ECO:0000259" key="1">
    <source>
        <dbReference type="PROSITE" id="PS50011"/>
    </source>
</evidence>
<reference evidence="2 3" key="1">
    <citation type="journal article" date="2020" name="Nat. Commun.">
        <title>Genome of Tripterygium wilfordii and identification of cytochrome P450 involved in triptolide biosynthesis.</title>
        <authorList>
            <person name="Tu L."/>
            <person name="Su P."/>
            <person name="Zhang Z."/>
            <person name="Gao L."/>
            <person name="Wang J."/>
            <person name="Hu T."/>
            <person name="Zhou J."/>
            <person name="Zhang Y."/>
            <person name="Zhao Y."/>
            <person name="Liu Y."/>
            <person name="Song Y."/>
            <person name="Tong Y."/>
            <person name="Lu Y."/>
            <person name="Yang J."/>
            <person name="Xu C."/>
            <person name="Jia M."/>
            <person name="Peters R.J."/>
            <person name="Huang L."/>
            <person name="Gao W."/>
        </authorList>
    </citation>
    <scope>NUCLEOTIDE SEQUENCE [LARGE SCALE GENOMIC DNA]</scope>
    <source>
        <strain evidence="3">cv. XIE 37</strain>
        <tissue evidence="2">Leaf</tissue>
    </source>
</reference>
<sequence>MLGNRRFHGGPFSLLGSKEQKKRTIVVGLKSDNSSRDMLLRVLVEIDFLVKVCTGETYIAELTHQVRVNGRILLRRQGIYMHRSLIIESSISPSKKASFAQPIITNQLKKCITTAPSSPTSSPKRNSGNTRKFSVNEDVQCPDWLSQKLFQRLAILEANGSSKRFTSTELNAATNNFSPAMFIAEGTNSMVYKANLVNGLAVAVKVLKNTHWSAEDLFQEVETLSSIKHENIVRIVGYCICRKMNAVVYDLLMGSLKQTLRTLKWSERMRIAVDVARALDHLHHCCNPPIIHRDVKSSNILLSNNYQSLLSDFGAAMVHNQSEENSENMKPLNVVGTFGYLAPEYMMCGKIDEKVDVYSYGVVLLELITGKEAIQKNQANNESLVLWASSLLSRGLWECLIDPELNREYDKKEMEMMMFMARLCLTHSSWRRPTMKVILRVFEEPEYWQKMQSGKHEFLDDMAAQML</sequence>
<name>A0A7J7DHL2_TRIWF</name>
<dbReference type="PROSITE" id="PS50011">
    <property type="entry name" value="PROTEIN_KINASE_DOM"/>
    <property type="match status" value="1"/>
</dbReference>
<organism evidence="2 3">
    <name type="scientific">Tripterygium wilfordii</name>
    <name type="common">Thunder God vine</name>
    <dbReference type="NCBI Taxonomy" id="458696"/>
    <lineage>
        <taxon>Eukaryota</taxon>
        <taxon>Viridiplantae</taxon>
        <taxon>Streptophyta</taxon>
        <taxon>Embryophyta</taxon>
        <taxon>Tracheophyta</taxon>
        <taxon>Spermatophyta</taxon>
        <taxon>Magnoliopsida</taxon>
        <taxon>eudicotyledons</taxon>
        <taxon>Gunneridae</taxon>
        <taxon>Pentapetalae</taxon>
        <taxon>rosids</taxon>
        <taxon>fabids</taxon>
        <taxon>Celastrales</taxon>
        <taxon>Celastraceae</taxon>
        <taxon>Tripterygium</taxon>
    </lineage>
</organism>
<dbReference type="InterPro" id="IPR011009">
    <property type="entry name" value="Kinase-like_dom_sf"/>
</dbReference>
<dbReference type="PROSITE" id="PS00108">
    <property type="entry name" value="PROTEIN_KINASE_ST"/>
    <property type="match status" value="1"/>
</dbReference>
<dbReference type="AlphaFoldDB" id="A0A7J7DHL2"/>
<keyword evidence="3" id="KW-1185">Reference proteome</keyword>
<comment type="caution">
    <text evidence="2">The sequence shown here is derived from an EMBL/GenBank/DDBJ whole genome shotgun (WGS) entry which is preliminary data.</text>
</comment>
<dbReference type="PANTHER" id="PTHR47987">
    <property type="entry name" value="OS08G0249100 PROTEIN"/>
    <property type="match status" value="1"/>
</dbReference>
<evidence type="ECO:0000313" key="2">
    <source>
        <dbReference type="EMBL" id="KAF5745788.1"/>
    </source>
</evidence>
<dbReference type="SUPFAM" id="SSF56112">
    <property type="entry name" value="Protein kinase-like (PK-like)"/>
    <property type="match status" value="1"/>
</dbReference>
<feature type="domain" description="Protein kinase" evidence="1">
    <location>
        <begin position="177"/>
        <end position="459"/>
    </location>
</feature>
<dbReference type="InterPro" id="IPR008271">
    <property type="entry name" value="Ser/Thr_kinase_AS"/>
</dbReference>
<gene>
    <name evidence="2" type="ORF">HS088_TW07G01382</name>
</gene>
<dbReference type="SMART" id="SM00220">
    <property type="entry name" value="S_TKc"/>
    <property type="match status" value="1"/>
</dbReference>